<reference evidence="1 2" key="1">
    <citation type="submission" date="2020-08" db="EMBL/GenBank/DDBJ databases">
        <title>Genomic Encyclopedia of Type Strains, Phase IV (KMG-IV): sequencing the most valuable type-strain genomes for metagenomic binning, comparative biology and taxonomic classification.</title>
        <authorList>
            <person name="Goeker M."/>
        </authorList>
    </citation>
    <scope>NUCLEOTIDE SEQUENCE [LARGE SCALE GENOMIC DNA]</scope>
    <source>
        <strain evidence="1 2">DSM 43350</strain>
    </source>
</reference>
<dbReference type="AlphaFoldDB" id="A0A7W9WL93"/>
<keyword evidence="2" id="KW-1185">Reference proteome</keyword>
<protein>
    <submittedName>
        <fullName evidence="1">Uncharacterized protein</fullName>
    </submittedName>
</protein>
<proteinExistence type="predicted"/>
<sequence length="55" mass="5922">MISDRWRLAENVTVSACASVRLVLTVNPRFGTAEIRHTASSPNRTVALPPSDGTV</sequence>
<name>A0A7W9WL93_9ACTN</name>
<comment type="caution">
    <text evidence="1">The sequence shown here is derived from an EMBL/GenBank/DDBJ whole genome shotgun (WGS) entry which is preliminary data.</text>
</comment>
<evidence type="ECO:0000313" key="1">
    <source>
        <dbReference type="EMBL" id="MBB6081213.1"/>
    </source>
</evidence>
<accession>A0A7W9WL93</accession>
<dbReference type="RefSeq" id="WP_221343401.1">
    <property type="nucleotide sequence ID" value="NZ_JACHGV010000016.1"/>
</dbReference>
<organism evidence="1 2">
    <name type="scientific">Streptomyces paradoxus</name>
    <dbReference type="NCBI Taxonomy" id="66375"/>
    <lineage>
        <taxon>Bacteria</taxon>
        <taxon>Bacillati</taxon>
        <taxon>Actinomycetota</taxon>
        <taxon>Actinomycetes</taxon>
        <taxon>Kitasatosporales</taxon>
        <taxon>Streptomycetaceae</taxon>
        <taxon>Streptomyces</taxon>
    </lineage>
</organism>
<evidence type="ECO:0000313" key="2">
    <source>
        <dbReference type="Proteomes" id="UP000591537"/>
    </source>
</evidence>
<gene>
    <name evidence="1" type="ORF">HNR57_007164</name>
</gene>
<dbReference type="EMBL" id="JACHGV010000016">
    <property type="protein sequence ID" value="MBB6081213.1"/>
    <property type="molecule type" value="Genomic_DNA"/>
</dbReference>
<dbReference type="Proteomes" id="UP000591537">
    <property type="component" value="Unassembled WGS sequence"/>
</dbReference>